<feature type="compositionally biased region" description="Acidic residues" evidence="1">
    <location>
        <begin position="27"/>
        <end position="42"/>
    </location>
</feature>
<reference evidence="2 3" key="1">
    <citation type="submission" date="2021-06" db="EMBL/GenBank/DDBJ databases">
        <authorList>
            <person name="Palmer J.M."/>
        </authorList>
    </citation>
    <scope>NUCLEOTIDE SEQUENCE [LARGE SCALE GENOMIC DNA]</scope>
    <source>
        <strain evidence="3">if_2019</strain>
        <tissue evidence="2">Muscle</tissue>
    </source>
</reference>
<dbReference type="Proteomes" id="UP001482620">
    <property type="component" value="Unassembled WGS sequence"/>
</dbReference>
<organism evidence="2 3">
    <name type="scientific">Ilyodon furcidens</name>
    <name type="common">goldbreast splitfin</name>
    <dbReference type="NCBI Taxonomy" id="33524"/>
    <lineage>
        <taxon>Eukaryota</taxon>
        <taxon>Metazoa</taxon>
        <taxon>Chordata</taxon>
        <taxon>Craniata</taxon>
        <taxon>Vertebrata</taxon>
        <taxon>Euteleostomi</taxon>
        <taxon>Actinopterygii</taxon>
        <taxon>Neopterygii</taxon>
        <taxon>Teleostei</taxon>
        <taxon>Neoteleostei</taxon>
        <taxon>Acanthomorphata</taxon>
        <taxon>Ovalentaria</taxon>
        <taxon>Atherinomorphae</taxon>
        <taxon>Cyprinodontiformes</taxon>
        <taxon>Goodeidae</taxon>
        <taxon>Ilyodon</taxon>
    </lineage>
</organism>
<gene>
    <name evidence="2" type="ORF">ILYODFUR_002088</name>
</gene>
<evidence type="ECO:0000313" key="3">
    <source>
        <dbReference type="Proteomes" id="UP001482620"/>
    </source>
</evidence>
<dbReference type="EMBL" id="JAHRIQ010058022">
    <property type="protein sequence ID" value="MEQ2239202.1"/>
    <property type="molecule type" value="Genomic_DNA"/>
</dbReference>
<proteinExistence type="predicted"/>
<protein>
    <submittedName>
        <fullName evidence="2">Uncharacterized protein</fullName>
    </submittedName>
</protein>
<evidence type="ECO:0000256" key="1">
    <source>
        <dbReference type="SAM" id="MobiDB-lite"/>
    </source>
</evidence>
<name>A0ABV0U3R7_9TELE</name>
<accession>A0ABV0U3R7</accession>
<feature type="region of interest" description="Disordered" evidence="1">
    <location>
        <begin position="27"/>
        <end position="74"/>
    </location>
</feature>
<comment type="caution">
    <text evidence="2">The sequence shown here is derived from an EMBL/GenBank/DDBJ whole genome shotgun (WGS) entry which is preliminary data.</text>
</comment>
<evidence type="ECO:0000313" key="2">
    <source>
        <dbReference type="EMBL" id="MEQ2239202.1"/>
    </source>
</evidence>
<sequence length="105" mass="12085">MATPDPNFDQRYPLEKVMELLGFIDGDNSEVEDLSDIDDPVGDPEYQLPQQEPSSSEEDNSGCEDPILQPSKPIRWPKCLRKDYEGYRSDRGSARLHFPRHCSWT</sequence>
<keyword evidence="3" id="KW-1185">Reference proteome</keyword>